<evidence type="ECO:0000313" key="3">
    <source>
        <dbReference type="Proteomes" id="UP000596248"/>
    </source>
</evidence>
<keyword evidence="3" id="KW-1185">Reference proteome</keyword>
<evidence type="ECO:0000313" key="2">
    <source>
        <dbReference type="EMBL" id="QRG69383.1"/>
    </source>
</evidence>
<proteinExistence type="predicted"/>
<dbReference type="InterPro" id="IPR025164">
    <property type="entry name" value="Toastrack_DUF4097"/>
</dbReference>
<dbReference type="Proteomes" id="UP000596248">
    <property type="component" value="Chromosome"/>
</dbReference>
<feature type="domain" description="DUF4097" evidence="1">
    <location>
        <begin position="51"/>
        <end position="200"/>
    </location>
</feature>
<sequence length="282" mass="30836">MRNLGKKLFGLCLLLFIIGAGGLVWLFSKQEYFTFSLKEVNDERVVEKPIKGLNLSTDTTDVIVSPSTNSSAIVRLAGNAAEQQMDRLQFSSDVGSDGILRVMVREQSHLNLFFMGNGHLQVEVLLPEAMYESIALKSETGDIRSSALQSKQATISTSTGDIELAGFQGDELQIDTDTGDMRLLRIHSALKVDSSTGDVNKLVLSEVTYPVDIRTDTGDVHISADKKPTDARLELESDTGDIHVDWPELKYDQKQENLVEATVGSGSSLLSVKTATGDIRIQ</sequence>
<evidence type="ECO:0000259" key="1">
    <source>
        <dbReference type="Pfam" id="PF13349"/>
    </source>
</evidence>
<dbReference type="Pfam" id="PF13349">
    <property type="entry name" value="DUF4097"/>
    <property type="match status" value="1"/>
</dbReference>
<protein>
    <submittedName>
        <fullName evidence="2">DUF4097 family beta strand repeat protein</fullName>
    </submittedName>
</protein>
<reference evidence="2 3" key="1">
    <citation type="submission" date="2021-01" db="EMBL/GenBank/DDBJ databases">
        <title>Identification of strong promoters based on the transcriptome of Brevibacillus choshinensis.</title>
        <authorList>
            <person name="Yao D."/>
            <person name="Zhang K."/>
            <person name="Wu J."/>
        </authorList>
    </citation>
    <scope>NUCLEOTIDE SEQUENCE [LARGE SCALE GENOMIC DNA]</scope>
    <source>
        <strain evidence="2 3">HPD31-SP3</strain>
    </source>
</reference>
<dbReference type="RefSeq" id="WP_203356376.1">
    <property type="nucleotide sequence ID" value="NZ_CP069127.1"/>
</dbReference>
<dbReference type="EMBL" id="CP069127">
    <property type="protein sequence ID" value="QRG69383.1"/>
    <property type="molecule type" value="Genomic_DNA"/>
</dbReference>
<name>A0ABX7FUK9_BRECH</name>
<gene>
    <name evidence="2" type="ORF">JNE38_09760</name>
</gene>
<accession>A0ABX7FUK9</accession>
<organism evidence="2 3">
    <name type="scientific">Brevibacillus choshinensis</name>
    <dbReference type="NCBI Taxonomy" id="54911"/>
    <lineage>
        <taxon>Bacteria</taxon>
        <taxon>Bacillati</taxon>
        <taxon>Bacillota</taxon>
        <taxon>Bacilli</taxon>
        <taxon>Bacillales</taxon>
        <taxon>Paenibacillaceae</taxon>
        <taxon>Brevibacillus</taxon>
    </lineage>
</organism>